<sequence length="40" mass="4430">MATIIDPHAKGNYQSKPSSSNNCSELITCDYMCRISFDST</sequence>
<dbReference type="AlphaFoldDB" id="A0A0E9SGJ7"/>
<proteinExistence type="predicted"/>
<reference evidence="1" key="1">
    <citation type="submission" date="2014-11" db="EMBL/GenBank/DDBJ databases">
        <authorList>
            <person name="Amaro Gonzalez C."/>
        </authorList>
    </citation>
    <scope>NUCLEOTIDE SEQUENCE</scope>
</reference>
<evidence type="ECO:0000313" key="1">
    <source>
        <dbReference type="EMBL" id="JAH40509.1"/>
    </source>
</evidence>
<organism evidence="1">
    <name type="scientific">Anguilla anguilla</name>
    <name type="common">European freshwater eel</name>
    <name type="synonym">Muraena anguilla</name>
    <dbReference type="NCBI Taxonomy" id="7936"/>
    <lineage>
        <taxon>Eukaryota</taxon>
        <taxon>Metazoa</taxon>
        <taxon>Chordata</taxon>
        <taxon>Craniata</taxon>
        <taxon>Vertebrata</taxon>
        <taxon>Euteleostomi</taxon>
        <taxon>Actinopterygii</taxon>
        <taxon>Neopterygii</taxon>
        <taxon>Teleostei</taxon>
        <taxon>Anguilliformes</taxon>
        <taxon>Anguillidae</taxon>
        <taxon>Anguilla</taxon>
    </lineage>
</organism>
<protein>
    <submittedName>
        <fullName evidence="1">Uncharacterized protein</fullName>
    </submittedName>
</protein>
<reference evidence="1" key="2">
    <citation type="journal article" date="2015" name="Fish Shellfish Immunol.">
        <title>Early steps in the European eel (Anguilla anguilla)-Vibrio vulnificus interaction in the gills: Role of the RtxA13 toxin.</title>
        <authorList>
            <person name="Callol A."/>
            <person name="Pajuelo D."/>
            <person name="Ebbesson L."/>
            <person name="Teles M."/>
            <person name="MacKenzie S."/>
            <person name="Amaro C."/>
        </authorList>
    </citation>
    <scope>NUCLEOTIDE SEQUENCE</scope>
</reference>
<name>A0A0E9SGJ7_ANGAN</name>
<dbReference type="EMBL" id="GBXM01068068">
    <property type="protein sequence ID" value="JAH40509.1"/>
    <property type="molecule type" value="Transcribed_RNA"/>
</dbReference>
<accession>A0A0E9SGJ7</accession>